<accession>A0A158KJH5</accession>
<proteinExistence type="predicted"/>
<keyword evidence="2" id="KW-1185">Reference proteome</keyword>
<sequence length="54" mass="5892">MTMVHAGVVFSRLSGPQNKASALRTQVSTLALDQARHLSARLREKQKGGDKKCI</sequence>
<gene>
    <name evidence="1" type="ORF">AWB67_05712</name>
</gene>
<evidence type="ECO:0000313" key="1">
    <source>
        <dbReference type="EMBL" id="SAL80893.1"/>
    </source>
</evidence>
<dbReference type="EMBL" id="FCOL02000057">
    <property type="protein sequence ID" value="SAL80893.1"/>
    <property type="molecule type" value="Genomic_DNA"/>
</dbReference>
<comment type="caution">
    <text evidence="1">The sequence shown here is derived from an EMBL/GenBank/DDBJ whole genome shotgun (WGS) entry which is preliminary data.</text>
</comment>
<dbReference type="Proteomes" id="UP000054925">
    <property type="component" value="Unassembled WGS sequence"/>
</dbReference>
<dbReference type="AlphaFoldDB" id="A0A158KJH5"/>
<reference evidence="1" key="1">
    <citation type="submission" date="2016-01" db="EMBL/GenBank/DDBJ databases">
        <authorList>
            <person name="Peeters C."/>
        </authorList>
    </citation>
    <scope>NUCLEOTIDE SEQUENCE [LARGE SCALE GENOMIC DNA]</scope>
    <source>
        <strain evidence="1">LMG 22937</strain>
    </source>
</reference>
<evidence type="ECO:0000313" key="2">
    <source>
        <dbReference type="Proteomes" id="UP000054925"/>
    </source>
</evidence>
<name>A0A158KJH5_9BURK</name>
<protein>
    <submittedName>
        <fullName evidence="1">Uncharacterized protein</fullName>
    </submittedName>
</protein>
<organism evidence="1 2">
    <name type="scientific">Caballeronia terrestris</name>
    <dbReference type="NCBI Taxonomy" id="1226301"/>
    <lineage>
        <taxon>Bacteria</taxon>
        <taxon>Pseudomonadati</taxon>
        <taxon>Pseudomonadota</taxon>
        <taxon>Betaproteobacteria</taxon>
        <taxon>Burkholderiales</taxon>
        <taxon>Burkholderiaceae</taxon>
        <taxon>Caballeronia</taxon>
    </lineage>
</organism>